<name>A0A4Y2E8U3_ARAVE</name>
<keyword evidence="3" id="KW-1185">Reference proteome</keyword>
<reference evidence="2 3" key="1">
    <citation type="journal article" date="2019" name="Sci. Rep.">
        <title>Orb-weaving spider Araneus ventricosus genome elucidates the spidroin gene catalogue.</title>
        <authorList>
            <person name="Kono N."/>
            <person name="Nakamura H."/>
            <person name="Ohtoshi R."/>
            <person name="Moran D.A.P."/>
            <person name="Shinohara A."/>
            <person name="Yoshida Y."/>
            <person name="Fujiwara M."/>
            <person name="Mori M."/>
            <person name="Tomita M."/>
            <person name="Arakawa K."/>
        </authorList>
    </citation>
    <scope>NUCLEOTIDE SEQUENCE [LARGE SCALE GENOMIC DNA]</scope>
</reference>
<sequence length="88" mass="10028">MNKFKSLSDSSTSESEEDYGKRKTNPSYESWSGLKRTHSTDEEESHADLFVKMANAGTANFKSPNKYSERHAYDRFLLTLAVDLLDKS</sequence>
<dbReference type="Proteomes" id="UP000499080">
    <property type="component" value="Unassembled WGS sequence"/>
</dbReference>
<evidence type="ECO:0000256" key="1">
    <source>
        <dbReference type="SAM" id="MobiDB-lite"/>
    </source>
</evidence>
<proteinExistence type="predicted"/>
<protein>
    <submittedName>
        <fullName evidence="2">Uncharacterized protein</fullName>
    </submittedName>
</protein>
<gene>
    <name evidence="2" type="ORF">AVEN_181701_1</name>
</gene>
<evidence type="ECO:0000313" key="2">
    <source>
        <dbReference type="EMBL" id="GBM25582.1"/>
    </source>
</evidence>
<dbReference type="EMBL" id="BGPR01000541">
    <property type="protein sequence ID" value="GBM25582.1"/>
    <property type="molecule type" value="Genomic_DNA"/>
</dbReference>
<comment type="caution">
    <text evidence="2">The sequence shown here is derived from an EMBL/GenBank/DDBJ whole genome shotgun (WGS) entry which is preliminary data.</text>
</comment>
<feature type="region of interest" description="Disordered" evidence="1">
    <location>
        <begin position="1"/>
        <end position="44"/>
    </location>
</feature>
<accession>A0A4Y2E8U3</accession>
<dbReference type="AlphaFoldDB" id="A0A4Y2E8U3"/>
<evidence type="ECO:0000313" key="3">
    <source>
        <dbReference type="Proteomes" id="UP000499080"/>
    </source>
</evidence>
<organism evidence="2 3">
    <name type="scientific">Araneus ventricosus</name>
    <name type="common">Orbweaver spider</name>
    <name type="synonym">Epeira ventricosa</name>
    <dbReference type="NCBI Taxonomy" id="182803"/>
    <lineage>
        <taxon>Eukaryota</taxon>
        <taxon>Metazoa</taxon>
        <taxon>Ecdysozoa</taxon>
        <taxon>Arthropoda</taxon>
        <taxon>Chelicerata</taxon>
        <taxon>Arachnida</taxon>
        <taxon>Araneae</taxon>
        <taxon>Araneomorphae</taxon>
        <taxon>Entelegynae</taxon>
        <taxon>Araneoidea</taxon>
        <taxon>Araneidae</taxon>
        <taxon>Araneus</taxon>
    </lineage>
</organism>